<evidence type="ECO:0000313" key="2">
    <source>
        <dbReference type="Proteomes" id="UP001642484"/>
    </source>
</evidence>
<evidence type="ECO:0008006" key="3">
    <source>
        <dbReference type="Google" id="ProtNLM"/>
    </source>
</evidence>
<feature type="non-terminal residue" evidence="1">
    <location>
        <position position="1"/>
    </location>
</feature>
<comment type="caution">
    <text evidence="1">The sequence shown here is derived from an EMBL/GenBank/DDBJ whole genome shotgun (WGS) entry which is preliminary data.</text>
</comment>
<protein>
    <recommendedName>
        <fullName evidence="3">Restriction endonuclease</fullName>
    </recommendedName>
</protein>
<reference evidence="1 2" key="1">
    <citation type="submission" date="2024-02" db="EMBL/GenBank/DDBJ databases">
        <authorList>
            <person name="Chen Y."/>
            <person name="Shah S."/>
            <person name="Dougan E. K."/>
            <person name="Thang M."/>
            <person name="Chan C."/>
        </authorList>
    </citation>
    <scope>NUCLEOTIDE SEQUENCE [LARGE SCALE GENOMIC DNA]</scope>
</reference>
<proteinExistence type="predicted"/>
<evidence type="ECO:0000313" key="1">
    <source>
        <dbReference type="EMBL" id="CAK9037328.1"/>
    </source>
</evidence>
<accession>A0ABP0LEB6</accession>
<gene>
    <name evidence="1" type="ORF">CCMP2556_LOCUS20641</name>
</gene>
<organism evidence="1 2">
    <name type="scientific">Durusdinium trenchii</name>
    <dbReference type="NCBI Taxonomy" id="1381693"/>
    <lineage>
        <taxon>Eukaryota</taxon>
        <taxon>Sar</taxon>
        <taxon>Alveolata</taxon>
        <taxon>Dinophyceae</taxon>
        <taxon>Suessiales</taxon>
        <taxon>Symbiodiniaceae</taxon>
        <taxon>Durusdinium</taxon>
    </lineage>
</organism>
<feature type="non-terminal residue" evidence="1">
    <location>
        <position position="113"/>
    </location>
</feature>
<name>A0ABP0LEB6_9DINO</name>
<dbReference type="Proteomes" id="UP001642484">
    <property type="component" value="Unassembled WGS sequence"/>
</dbReference>
<sequence>AKLKRHLGLPFRDKGIDSLALNLSVAVQAKDYANRVPGNCLSTFYTLAQAKFSPLQPYVQHLIVATNRSTRLPEHWLRWTGAEQRTYTAEEIDAWRAAAAAAQKREHGRAESQ</sequence>
<dbReference type="EMBL" id="CAXAMN010012116">
    <property type="protein sequence ID" value="CAK9037328.1"/>
    <property type="molecule type" value="Genomic_DNA"/>
</dbReference>
<keyword evidence="2" id="KW-1185">Reference proteome</keyword>